<gene>
    <name evidence="2" type="primary">Tdpoz3_26</name>
    <name evidence="2" type="ORF">CEXT_557251</name>
</gene>
<dbReference type="EMBL" id="BPLR01001900">
    <property type="protein sequence ID" value="GIX67790.1"/>
    <property type="molecule type" value="Genomic_DNA"/>
</dbReference>
<keyword evidence="3" id="KW-1185">Reference proteome</keyword>
<sequence>MPTRSHYSEYCFTKTRTRLFTWTFRHFSYAHSFPAEAFADSIFSVNGLPEEFNLSIKSISKMNCEVSMYNSLGVLLFNTKVAKPTSVDESNFPYRYNLAKLTSEDETFGKLKDLPRDVLILVFRMKFPGGYTIKSLVRGPYTSMNRLDYLKKLSEGIKALPESFAKEHIQLSTNKEVRLVNKAVWCAKSPHFAELFQGEFREHLANVVTVEGVTKSVMEYLVSFLYTGQLPETDDIKLICDLYRSAHRYELLDLRDACCDLLRKKINVKTVFDVLKMALLYKNDLLKISMMAFICENFENVVKSGEWVEWIHHEPLVALEALDFLYF</sequence>
<accession>A0AAV4M7H6</accession>
<feature type="domain" description="BTB" evidence="1">
    <location>
        <begin position="167"/>
        <end position="234"/>
    </location>
</feature>
<protein>
    <submittedName>
        <fullName evidence="2">TD and POZ domain-containing protein 3</fullName>
    </submittedName>
</protein>
<evidence type="ECO:0000313" key="2">
    <source>
        <dbReference type="EMBL" id="GIX67790.1"/>
    </source>
</evidence>
<organism evidence="2 3">
    <name type="scientific">Caerostris extrusa</name>
    <name type="common">Bark spider</name>
    <name type="synonym">Caerostris bankana</name>
    <dbReference type="NCBI Taxonomy" id="172846"/>
    <lineage>
        <taxon>Eukaryota</taxon>
        <taxon>Metazoa</taxon>
        <taxon>Ecdysozoa</taxon>
        <taxon>Arthropoda</taxon>
        <taxon>Chelicerata</taxon>
        <taxon>Arachnida</taxon>
        <taxon>Araneae</taxon>
        <taxon>Araneomorphae</taxon>
        <taxon>Entelegynae</taxon>
        <taxon>Araneoidea</taxon>
        <taxon>Araneidae</taxon>
        <taxon>Caerostris</taxon>
    </lineage>
</organism>
<dbReference type="CDD" id="cd14733">
    <property type="entry name" value="BACK"/>
    <property type="match status" value="1"/>
</dbReference>
<dbReference type="InterPro" id="IPR011333">
    <property type="entry name" value="SKP1/BTB/POZ_sf"/>
</dbReference>
<dbReference type="Gene3D" id="3.30.710.10">
    <property type="entry name" value="Potassium Channel Kv1.1, Chain A"/>
    <property type="match status" value="1"/>
</dbReference>
<dbReference type="PANTHER" id="PTHR24413">
    <property type="entry name" value="SPECKLE-TYPE POZ PROTEIN"/>
    <property type="match status" value="1"/>
</dbReference>
<reference evidence="2 3" key="1">
    <citation type="submission" date="2021-06" db="EMBL/GenBank/DDBJ databases">
        <title>Caerostris extrusa draft genome.</title>
        <authorList>
            <person name="Kono N."/>
            <person name="Arakawa K."/>
        </authorList>
    </citation>
    <scope>NUCLEOTIDE SEQUENCE [LARGE SCALE GENOMIC DNA]</scope>
</reference>
<proteinExistence type="predicted"/>
<dbReference type="PROSITE" id="PS50097">
    <property type="entry name" value="BTB"/>
    <property type="match status" value="1"/>
</dbReference>
<name>A0AAV4M7H6_CAEEX</name>
<dbReference type="Pfam" id="PF00651">
    <property type="entry name" value="BTB"/>
    <property type="match status" value="1"/>
</dbReference>
<dbReference type="InterPro" id="IPR000210">
    <property type="entry name" value="BTB/POZ_dom"/>
</dbReference>
<dbReference type="Proteomes" id="UP001054945">
    <property type="component" value="Unassembled WGS sequence"/>
</dbReference>
<evidence type="ECO:0000259" key="1">
    <source>
        <dbReference type="PROSITE" id="PS50097"/>
    </source>
</evidence>
<comment type="caution">
    <text evidence="2">The sequence shown here is derived from an EMBL/GenBank/DDBJ whole genome shotgun (WGS) entry which is preliminary data.</text>
</comment>
<dbReference type="AlphaFoldDB" id="A0AAV4M7H6"/>
<dbReference type="Gene3D" id="1.25.40.420">
    <property type="match status" value="1"/>
</dbReference>
<dbReference type="SMART" id="SM00225">
    <property type="entry name" value="BTB"/>
    <property type="match status" value="1"/>
</dbReference>
<dbReference type="SUPFAM" id="SSF54695">
    <property type="entry name" value="POZ domain"/>
    <property type="match status" value="1"/>
</dbReference>
<evidence type="ECO:0000313" key="3">
    <source>
        <dbReference type="Proteomes" id="UP001054945"/>
    </source>
</evidence>